<dbReference type="InterPro" id="IPR036390">
    <property type="entry name" value="WH_DNA-bd_sf"/>
</dbReference>
<dbReference type="PRINTS" id="PR00598">
    <property type="entry name" value="HTHMARR"/>
</dbReference>
<keyword evidence="1" id="KW-0805">Transcription regulation</keyword>
<evidence type="ECO:0000256" key="2">
    <source>
        <dbReference type="ARBA" id="ARBA00023125"/>
    </source>
</evidence>
<evidence type="ECO:0000256" key="1">
    <source>
        <dbReference type="ARBA" id="ARBA00023015"/>
    </source>
</evidence>
<sequence length="146" mass="16092">MNFNRFDSAGFVINWCARVFERRMAEALRPLGLAPAYLPPLLTLAATGGATQGELAKAVAIQQPTMALTLRRMERDGLVMRVPDKADQRRAIVRLTPKAEELVPRVEGLARSINEAAFEGLPDDAPAQLIDLLHRAAHNLERPEKG</sequence>
<evidence type="ECO:0000256" key="3">
    <source>
        <dbReference type="ARBA" id="ARBA00023163"/>
    </source>
</evidence>
<dbReference type="AlphaFoldDB" id="A0A2T0M0D8"/>
<name>A0A2T0M0D8_9PSEU</name>
<dbReference type="PANTHER" id="PTHR42756">
    <property type="entry name" value="TRANSCRIPTIONAL REGULATOR, MARR"/>
    <property type="match status" value="1"/>
</dbReference>
<gene>
    <name evidence="5" type="ORF">B0I33_102194</name>
</gene>
<keyword evidence="2 5" id="KW-0238">DNA-binding</keyword>
<dbReference type="GO" id="GO:0003700">
    <property type="term" value="F:DNA-binding transcription factor activity"/>
    <property type="evidence" value="ECO:0007669"/>
    <property type="project" value="InterPro"/>
</dbReference>
<dbReference type="PANTHER" id="PTHR42756:SF1">
    <property type="entry name" value="TRANSCRIPTIONAL REPRESSOR OF EMRAB OPERON"/>
    <property type="match status" value="1"/>
</dbReference>
<dbReference type="SUPFAM" id="SSF46785">
    <property type="entry name" value="Winged helix' DNA-binding domain"/>
    <property type="match status" value="1"/>
</dbReference>
<keyword evidence="3" id="KW-0804">Transcription</keyword>
<evidence type="ECO:0000259" key="4">
    <source>
        <dbReference type="PROSITE" id="PS50995"/>
    </source>
</evidence>
<dbReference type="PROSITE" id="PS50995">
    <property type="entry name" value="HTH_MARR_2"/>
    <property type="match status" value="1"/>
</dbReference>
<dbReference type="GO" id="GO:0003677">
    <property type="term" value="F:DNA binding"/>
    <property type="evidence" value="ECO:0007669"/>
    <property type="project" value="UniProtKB-KW"/>
</dbReference>
<dbReference type="EMBL" id="PVNH01000002">
    <property type="protein sequence ID" value="PRX50076.1"/>
    <property type="molecule type" value="Genomic_DNA"/>
</dbReference>
<organism evidence="5 6">
    <name type="scientific">Prauserella shujinwangii</name>
    <dbReference type="NCBI Taxonomy" id="1453103"/>
    <lineage>
        <taxon>Bacteria</taxon>
        <taxon>Bacillati</taxon>
        <taxon>Actinomycetota</taxon>
        <taxon>Actinomycetes</taxon>
        <taxon>Pseudonocardiales</taxon>
        <taxon>Pseudonocardiaceae</taxon>
        <taxon>Prauserella</taxon>
    </lineage>
</organism>
<dbReference type="RefSeq" id="WP_181193171.1">
    <property type="nucleotide sequence ID" value="NZ_PVNH01000002.1"/>
</dbReference>
<proteinExistence type="predicted"/>
<dbReference type="Proteomes" id="UP000238362">
    <property type="component" value="Unassembled WGS sequence"/>
</dbReference>
<dbReference type="InterPro" id="IPR036388">
    <property type="entry name" value="WH-like_DNA-bd_sf"/>
</dbReference>
<dbReference type="Pfam" id="PF01047">
    <property type="entry name" value="MarR"/>
    <property type="match status" value="1"/>
</dbReference>
<evidence type="ECO:0000313" key="5">
    <source>
        <dbReference type="EMBL" id="PRX50076.1"/>
    </source>
</evidence>
<dbReference type="SMART" id="SM00347">
    <property type="entry name" value="HTH_MARR"/>
    <property type="match status" value="1"/>
</dbReference>
<comment type="caution">
    <text evidence="5">The sequence shown here is derived from an EMBL/GenBank/DDBJ whole genome shotgun (WGS) entry which is preliminary data.</text>
</comment>
<accession>A0A2T0M0D8</accession>
<dbReference type="InterPro" id="IPR000835">
    <property type="entry name" value="HTH_MarR-typ"/>
</dbReference>
<dbReference type="Gene3D" id="1.10.10.10">
    <property type="entry name" value="Winged helix-like DNA-binding domain superfamily/Winged helix DNA-binding domain"/>
    <property type="match status" value="1"/>
</dbReference>
<keyword evidence="6" id="KW-1185">Reference proteome</keyword>
<feature type="domain" description="HTH marR-type" evidence="4">
    <location>
        <begin position="1"/>
        <end position="138"/>
    </location>
</feature>
<reference evidence="5 6" key="1">
    <citation type="submission" date="2018-03" db="EMBL/GenBank/DDBJ databases">
        <title>Genomic Encyclopedia of Type Strains, Phase III (KMG-III): the genomes of soil and plant-associated and newly described type strains.</title>
        <authorList>
            <person name="Whitman W."/>
        </authorList>
    </citation>
    <scope>NUCLEOTIDE SEQUENCE [LARGE SCALE GENOMIC DNA]</scope>
    <source>
        <strain evidence="5 6">CGMCC 4.7125</strain>
    </source>
</reference>
<evidence type="ECO:0000313" key="6">
    <source>
        <dbReference type="Proteomes" id="UP000238362"/>
    </source>
</evidence>
<protein>
    <submittedName>
        <fullName evidence="5">DNA-binding MarR family transcriptional regulator</fullName>
    </submittedName>
</protein>